<dbReference type="Proteomes" id="UP000825935">
    <property type="component" value="Chromosome 7"/>
</dbReference>
<keyword evidence="3" id="KW-1185">Reference proteome</keyword>
<feature type="transmembrane region" description="Helical" evidence="1">
    <location>
        <begin position="141"/>
        <end position="174"/>
    </location>
</feature>
<accession>A0A8T2UAR1</accession>
<name>A0A8T2UAR1_CERRI</name>
<feature type="transmembrane region" description="Helical" evidence="1">
    <location>
        <begin position="230"/>
        <end position="250"/>
    </location>
</feature>
<evidence type="ECO:0000313" key="2">
    <source>
        <dbReference type="EMBL" id="KAH7432977.1"/>
    </source>
</evidence>
<feature type="transmembrane region" description="Helical" evidence="1">
    <location>
        <begin position="180"/>
        <end position="209"/>
    </location>
</feature>
<evidence type="ECO:0000256" key="1">
    <source>
        <dbReference type="SAM" id="Phobius"/>
    </source>
</evidence>
<dbReference type="OMA" id="YITITWH"/>
<comment type="caution">
    <text evidence="2">The sequence shown here is derived from an EMBL/GenBank/DDBJ whole genome shotgun (WGS) entry which is preliminary data.</text>
</comment>
<evidence type="ECO:0000313" key="3">
    <source>
        <dbReference type="Proteomes" id="UP000825935"/>
    </source>
</evidence>
<keyword evidence="1" id="KW-0812">Transmembrane</keyword>
<dbReference type="PANTHER" id="PTHR33133">
    <property type="entry name" value="OS08G0107100 PROTEIN-RELATED"/>
    <property type="match status" value="1"/>
</dbReference>
<keyword evidence="1" id="KW-1133">Transmembrane helix</keyword>
<gene>
    <name evidence="2" type="ORF">KP509_07G049100</name>
</gene>
<keyword evidence="1" id="KW-0472">Membrane</keyword>
<proteinExistence type="predicted"/>
<organism evidence="2 3">
    <name type="scientific">Ceratopteris richardii</name>
    <name type="common">Triangle waterfern</name>
    <dbReference type="NCBI Taxonomy" id="49495"/>
    <lineage>
        <taxon>Eukaryota</taxon>
        <taxon>Viridiplantae</taxon>
        <taxon>Streptophyta</taxon>
        <taxon>Embryophyta</taxon>
        <taxon>Tracheophyta</taxon>
        <taxon>Polypodiopsida</taxon>
        <taxon>Polypodiidae</taxon>
        <taxon>Polypodiales</taxon>
        <taxon>Pteridineae</taxon>
        <taxon>Pteridaceae</taxon>
        <taxon>Parkerioideae</taxon>
        <taxon>Ceratopteris</taxon>
    </lineage>
</organism>
<dbReference type="PANTHER" id="PTHR33133:SF1">
    <property type="entry name" value="EXPRESSED PROTEIN-RELATED"/>
    <property type="match status" value="1"/>
</dbReference>
<sequence length="331" mass="37048">MEGSGGGAVGWGAIQDMRVCGVVTQSFSVFSVRARLFAIIALTLTLPLCFVVLAHYLAIDPLISRIDRYEDVADIEPSVRRHITLDRIRLGLLVACYLLLVLIFALLSTAATIYSVACIYTKRVLTFRKVMHVLPRVWGRLLITFLWAFIFVFLLVGAFLAVVFFVLLVFYSLNRILAEILWWIATLIFAAALFHFTCIFNLATAISVLEDTYGIKALKKSSNLIKGKRLDAYCLYAYFLVFMAAIITGFDLASMNLSSIGVRVLIAIVFALLMAFADQFGIIVFTILYFICKAYHHENIDLLALSEHLGVYAGEYVNLRAAIQMEGLQHV</sequence>
<feature type="transmembrane region" description="Helical" evidence="1">
    <location>
        <begin position="36"/>
        <end position="59"/>
    </location>
</feature>
<feature type="transmembrane region" description="Helical" evidence="1">
    <location>
        <begin position="262"/>
        <end position="291"/>
    </location>
</feature>
<feature type="transmembrane region" description="Helical" evidence="1">
    <location>
        <begin position="90"/>
        <end position="120"/>
    </location>
</feature>
<dbReference type="OrthoDB" id="1908649at2759"/>
<dbReference type="EMBL" id="CM035412">
    <property type="protein sequence ID" value="KAH7432977.1"/>
    <property type="molecule type" value="Genomic_DNA"/>
</dbReference>
<dbReference type="AlphaFoldDB" id="A0A8T2UAR1"/>
<reference evidence="2" key="1">
    <citation type="submission" date="2021-08" db="EMBL/GenBank/DDBJ databases">
        <title>WGS assembly of Ceratopteris richardii.</title>
        <authorList>
            <person name="Marchant D.B."/>
            <person name="Chen G."/>
            <person name="Jenkins J."/>
            <person name="Shu S."/>
            <person name="Leebens-Mack J."/>
            <person name="Grimwood J."/>
            <person name="Schmutz J."/>
            <person name="Soltis P."/>
            <person name="Soltis D."/>
            <person name="Chen Z.-H."/>
        </authorList>
    </citation>
    <scope>NUCLEOTIDE SEQUENCE</scope>
    <source>
        <strain evidence="2">Whitten #5841</strain>
        <tissue evidence="2">Leaf</tissue>
    </source>
</reference>
<protein>
    <submittedName>
        <fullName evidence="2">Uncharacterized protein</fullName>
    </submittedName>
</protein>